<evidence type="ECO:0000259" key="8">
    <source>
        <dbReference type="Pfam" id="PF08335"/>
    </source>
</evidence>
<dbReference type="SUPFAM" id="SSF81593">
    <property type="entry name" value="Nucleotidyltransferase substrate binding subunit/domain"/>
    <property type="match status" value="1"/>
</dbReference>
<dbReference type="Gene3D" id="1.20.120.330">
    <property type="entry name" value="Nucleotidyltransferases domain 2"/>
    <property type="match status" value="1"/>
</dbReference>
<feature type="domain" description="PII-uridylyltransferase/Glutamine-synthetase adenylyltransferase" evidence="8">
    <location>
        <begin position="183"/>
        <end position="321"/>
    </location>
</feature>
<keyword evidence="2 9" id="KW-0548">Nucleotidyltransferase</keyword>
<dbReference type="GO" id="GO:0005829">
    <property type="term" value="C:cytosol"/>
    <property type="evidence" value="ECO:0007669"/>
    <property type="project" value="TreeGrafter"/>
</dbReference>
<organism evidence="9">
    <name type="scientific">gut metagenome</name>
    <dbReference type="NCBI Taxonomy" id="749906"/>
    <lineage>
        <taxon>unclassified sequences</taxon>
        <taxon>metagenomes</taxon>
        <taxon>organismal metagenomes</taxon>
    </lineage>
</organism>
<dbReference type="AlphaFoldDB" id="J9D9B9"/>
<reference evidence="9" key="1">
    <citation type="journal article" date="2012" name="PLoS ONE">
        <title>Gene sets for utilization of primary and secondary nutrition supplies in the distal gut of endangered iberian lynx.</title>
        <authorList>
            <person name="Alcaide M."/>
            <person name="Messina E."/>
            <person name="Richter M."/>
            <person name="Bargiela R."/>
            <person name="Peplies J."/>
            <person name="Huws S.A."/>
            <person name="Newbold C.J."/>
            <person name="Golyshin P.N."/>
            <person name="Simon M.A."/>
            <person name="Lopez G."/>
            <person name="Yakimov M.M."/>
            <person name="Ferrer M."/>
        </authorList>
    </citation>
    <scope>NUCLEOTIDE SEQUENCE</scope>
</reference>
<dbReference type="Pfam" id="PF08335">
    <property type="entry name" value="GlnD_UR_UTase"/>
    <property type="match status" value="1"/>
</dbReference>
<keyword evidence="6" id="KW-0511">Multifunctional enzyme</keyword>
<dbReference type="Pfam" id="PF03710">
    <property type="entry name" value="GlnE"/>
    <property type="match status" value="1"/>
</dbReference>
<accession>J9D9B9</accession>
<dbReference type="PANTHER" id="PTHR30621:SF0">
    <property type="entry name" value="BIFUNCTIONAL GLUTAMINE SYNTHETASE ADENYLYLTRANSFERASE_ADENYLYL-REMOVING ENZYME"/>
    <property type="match status" value="1"/>
</dbReference>
<evidence type="ECO:0000256" key="3">
    <source>
        <dbReference type="ARBA" id="ARBA00022741"/>
    </source>
</evidence>
<name>J9D9B9_9ZZZZ</name>
<keyword evidence="1 9" id="KW-0808">Transferase</keyword>
<proteinExistence type="predicted"/>
<evidence type="ECO:0000259" key="7">
    <source>
        <dbReference type="Pfam" id="PF03710"/>
    </source>
</evidence>
<comment type="caution">
    <text evidence="9">The sequence shown here is derived from an EMBL/GenBank/DDBJ whole genome shotgun (WGS) entry which is preliminary data.</text>
</comment>
<feature type="domain" description="Glutamate-ammonia ligase adenylyltransferase repeated" evidence="7">
    <location>
        <begin position="4"/>
        <end position="141"/>
    </location>
</feature>
<keyword evidence="5" id="KW-0460">Magnesium</keyword>
<dbReference type="CDD" id="cd05401">
    <property type="entry name" value="NT_GlnE_GlnD_like"/>
    <property type="match status" value="1"/>
</dbReference>
<evidence type="ECO:0000256" key="2">
    <source>
        <dbReference type="ARBA" id="ARBA00022695"/>
    </source>
</evidence>
<dbReference type="GO" id="GO:0008882">
    <property type="term" value="F:[glutamate-ammonia-ligase] adenylyltransferase activity"/>
    <property type="evidence" value="ECO:0007669"/>
    <property type="project" value="InterPro"/>
</dbReference>
<dbReference type="InterPro" id="IPR023057">
    <property type="entry name" value="GlnE"/>
</dbReference>
<evidence type="ECO:0000313" key="9">
    <source>
        <dbReference type="EMBL" id="EJX09446.1"/>
    </source>
</evidence>
<dbReference type="InterPro" id="IPR043519">
    <property type="entry name" value="NT_sf"/>
</dbReference>
<dbReference type="Gene3D" id="3.30.460.10">
    <property type="entry name" value="Beta Polymerase, domain 2"/>
    <property type="match status" value="1"/>
</dbReference>
<keyword evidence="3" id="KW-0547">Nucleotide-binding</keyword>
<dbReference type="GO" id="GO:0005524">
    <property type="term" value="F:ATP binding"/>
    <property type="evidence" value="ECO:0007669"/>
    <property type="project" value="UniProtKB-KW"/>
</dbReference>
<protein>
    <submittedName>
        <fullName evidence="9">Bifunctional glutamine-synthetase adenylyltransferase/deadenyltransferase</fullName>
    </submittedName>
</protein>
<dbReference type="InterPro" id="IPR013546">
    <property type="entry name" value="PII_UdlTrfase/GS_AdlTrfase"/>
</dbReference>
<dbReference type="PANTHER" id="PTHR30621">
    <property type="entry name" value="GLUTAMINE SYNTHETASE ADENYLYLTRANSFERASE"/>
    <property type="match status" value="1"/>
</dbReference>
<evidence type="ECO:0000256" key="1">
    <source>
        <dbReference type="ARBA" id="ARBA00022679"/>
    </source>
</evidence>
<dbReference type="GO" id="GO:0000820">
    <property type="term" value="P:regulation of glutamine family amino acid metabolic process"/>
    <property type="evidence" value="ECO:0007669"/>
    <property type="project" value="TreeGrafter"/>
</dbReference>
<keyword evidence="4" id="KW-0067">ATP-binding</keyword>
<evidence type="ECO:0000256" key="4">
    <source>
        <dbReference type="ARBA" id="ARBA00022840"/>
    </source>
</evidence>
<dbReference type="EMBL" id="AMCI01000389">
    <property type="protein sequence ID" value="EJX09446.1"/>
    <property type="molecule type" value="Genomic_DNA"/>
</dbReference>
<dbReference type="SUPFAM" id="SSF81301">
    <property type="entry name" value="Nucleotidyltransferase"/>
    <property type="match status" value="1"/>
</dbReference>
<evidence type="ECO:0000256" key="5">
    <source>
        <dbReference type="ARBA" id="ARBA00022842"/>
    </source>
</evidence>
<sequence length="364" mass="41058">MLKAQAHELAKRFGVPIGASGAPQDLLIVGMGKLGGRELNVSSDIDLVFLYDEDGETRPTAIYPDARRSLTIQEFYERLARRLIPALNDIEGPGFVFRVDMRLRPNGDSGPIVCSSDMLETYLYTQGRDWERFAWLKGRVINTPVFSDGETFSRQVNNVMSLVKPFVFRKYLDFGAITSLTKLHEMIRAETTRREIARKGSYVNVKLGRGGIREIEFLTQTLQVIRGGRDSSLRGRETLLMLDALAKEGAISSEVANKLKESYVFLRDVEHAIQYVNDEQTQRLSRHGENLPNVAGLLGIQEEKLWERLEQVNDFVSKTFDSIFQTEKAENKGDWPLGWETGTSTAASALVEKLTSFRVSGRSR</sequence>
<evidence type="ECO:0000256" key="6">
    <source>
        <dbReference type="ARBA" id="ARBA00023268"/>
    </source>
</evidence>
<gene>
    <name evidence="9" type="ORF">EVA_02442</name>
</gene>
<dbReference type="InterPro" id="IPR005190">
    <property type="entry name" value="GlnE_rpt_dom"/>
</dbReference>